<dbReference type="EMBL" id="HBIC01031819">
    <property type="protein sequence ID" value="CAE0287254.1"/>
    <property type="molecule type" value="Transcribed_RNA"/>
</dbReference>
<dbReference type="SUPFAM" id="SSF52540">
    <property type="entry name" value="P-loop containing nucleoside triphosphate hydrolases"/>
    <property type="match status" value="1"/>
</dbReference>
<gene>
    <name evidence="2" type="ORF">SELO1098_LOCUS16097</name>
</gene>
<sequence length="103" mass="11163">MWLQEVQQFSMGGGEQVVKLLVGNKIDQERAVSREVAEEWAKSKGMLFLEASAKTKEGISQVFQEVVQKVLENPTLLSNTRPSKSGSRSLGSSANTSSKGACC</sequence>
<dbReference type="InterPro" id="IPR027417">
    <property type="entry name" value="P-loop_NTPase"/>
</dbReference>
<dbReference type="PANTHER" id="PTHR47979">
    <property type="entry name" value="DRAB11-RELATED"/>
    <property type="match status" value="1"/>
</dbReference>
<evidence type="ECO:0000256" key="1">
    <source>
        <dbReference type="SAM" id="MobiDB-lite"/>
    </source>
</evidence>
<organism evidence="2">
    <name type="scientific">Spumella elongata</name>
    <dbReference type="NCBI Taxonomy" id="89044"/>
    <lineage>
        <taxon>Eukaryota</taxon>
        <taxon>Sar</taxon>
        <taxon>Stramenopiles</taxon>
        <taxon>Ochrophyta</taxon>
        <taxon>Chrysophyceae</taxon>
        <taxon>Chromulinales</taxon>
        <taxon>Chromulinaceae</taxon>
        <taxon>Spumella</taxon>
    </lineage>
</organism>
<protein>
    <submittedName>
        <fullName evidence="2">Uncharacterized protein</fullName>
    </submittedName>
</protein>
<dbReference type="PRINTS" id="PR00449">
    <property type="entry name" value="RASTRNSFRMNG"/>
</dbReference>
<dbReference type="PROSITE" id="PS51419">
    <property type="entry name" value="RAB"/>
    <property type="match status" value="1"/>
</dbReference>
<dbReference type="AlphaFoldDB" id="A0A7S3H7M7"/>
<dbReference type="GO" id="GO:0005525">
    <property type="term" value="F:GTP binding"/>
    <property type="evidence" value="ECO:0007669"/>
    <property type="project" value="InterPro"/>
</dbReference>
<dbReference type="Gene3D" id="3.40.50.300">
    <property type="entry name" value="P-loop containing nucleotide triphosphate hydrolases"/>
    <property type="match status" value="1"/>
</dbReference>
<dbReference type="Pfam" id="PF00071">
    <property type="entry name" value="Ras"/>
    <property type="match status" value="1"/>
</dbReference>
<name>A0A7S3H7M7_9STRA</name>
<reference evidence="2" key="1">
    <citation type="submission" date="2021-01" db="EMBL/GenBank/DDBJ databases">
        <authorList>
            <person name="Corre E."/>
            <person name="Pelletier E."/>
            <person name="Niang G."/>
            <person name="Scheremetjew M."/>
            <person name="Finn R."/>
            <person name="Kale V."/>
            <person name="Holt S."/>
            <person name="Cochrane G."/>
            <person name="Meng A."/>
            <person name="Brown T."/>
            <person name="Cohen L."/>
        </authorList>
    </citation>
    <scope>NUCLEOTIDE SEQUENCE</scope>
    <source>
        <strain evidence="2">CCAP 955/1</strain>
    </source>
</reference>
<feature type="compositionally biased region" description="Low complexity" evidence="1">
    <location>
        <begin position="83"/>
        <end position="103"/>
    </location>
</feature>
<dbReference type="InterPro" id="IPR050209">
    <property type="entry name" value="Rab_GTPases_membrane_traffic"/>
</dbReference>
<dbReference type="SMART" id="SM00175">
    <property type="entry name" value="RAB"/>
    <property type="match status" value="1"/>
</dbReference>
<evidence type="ECO:0000313" key="2">
    <source>
        <dbReference type="EMBL" id="CAE0287254.1"/>
    </source>
</evidence>
<proteinExistence type="predicted"/>
<feature type="region of interest" description="Disordered" evidence="1">
    <location>
        <begin position="75"/>
        <end position="103"/>
    </location>
</feature>
<dbReference type="InterPro" id="IPR001806">
    <property type="entry name" value="Small_GTPase"/>
</dbReference>
<dbReference type="GO" id="GO:0003924">
    <property type="term" value="F:GTPase activity"/>
    <property type="evidence" value="ECO:0007669"/>
    <property type="project" value="InterPro"/>
</dbReference>
<accession>A0A7S3H7M7</accession>